<protein>
    <submittedName>
        <fullName evidence="2">Uncharacterized protein</fullName>
    </submittedName>
</protein>
<evidence type="ECO:0000313" key="3">
    <source>
        <dbReference type="Proteomes" id="UP000299102"/>
    </source>
</evidence>
<dbReference type="OrthoDB" id="7437294at2759"/>
<dbReference type="AlphaFoldDB" id="A0A4C1TAY8"/>
<feature type="compositionally biased region" description="Basic and acidic residues" evidence="1">
    <location>
        <begin position="112"/>
        <end position="123"/>
    </location>
</feature>
<evidence type="ECO:0000313" key="2">
    <source>
        <dbReference type="EMBL" id="GBP11632.1"/>
    </source>
</evidence>
<feature type="region of interest" description="Disordered" evidence="1">
    <location>
        <begin position="95"/>
        <end position="123"/>
    </location>
</feature>
<gene>
    <name evidence="2" type="ORF">EVAR_70737_1</name>
</gene>
<name>A0A4C1TAY8_EUMVA</name>
<organism evidence="2 3">
    <name type="scientific">Eumeta variegata</name>
    <name type="common">Bagworm moth</name>
    <name type="synonym">Eumeta japonica</name>
    <dbReference type="NCBI Taxonomy" id="151549"/>
    <lineage>
        <taxon>Eukaryota</taxon>
        <taxon>Metazoa</taxon>
        <taxon>Ecdysozoa</taxon>
        <taxon>Arthropoda</taxon>
        <taxon>Hexapoda</taxon>
        <taxon>Insecta</taxon>
        <taxon>Pterygota</taxon>
        <taxon>Neoptera</taxon>
        <taxon>Endopterygota</taxon>
        <taxon>Lepidoptera</taxon>
        <taxon>Glossata</taxon>
        <taxon>Ditrysia</taxon>
        <taxon>Tineoidea</taxon>
        <taxon>Psychidae</taxon>
        <taxon>Oiketicinae</taxon>
        <taxon>Eumeta</taxon>
    </lineage>
</organism>
<evidence type="ECO:0000256" key="1">
    <source>
        <dbReference type="SAM" id="MobiDB-lite"/>
    </source>
</evidence>
<accession>A0A4C1TAY8</accession>
<dbReference type="Proteomes" id="UP000299102">
    <property type="component" value="Unassembled WGS sequence"/>
</dbReference>
<comment type="caution">
    <text evidence="2">The sequence shown here is derived from an EMBL/GenBank/DDBJ whole genome shotgun (WGS) entry which is preliminary data.</text>
</comment>
<sequence>MQNLVNDMIIINEKAGGLEVEIVGSESKISLITGRLSDEFSNCCVRPSRTKRPRLTPAGDVLGEDAPLAEEDARGSWASDRLGNAPMAAVAGLYGLGDDQRARHRRGQANADRSDSRDDNTEQ</sequence>
<reference evidence="2 3" key="1">
    <citation type="journal article" date="2019" name="Commun. Biol.">
        <title>The bagworm genome reveals a unique fibroin gene that provides high tensile strength.</title>
        <authorList>
            <person name="Kono N."/>
            <person name="Nakamura H."/>
            <person name="Ohtoshi R."/>
            <person name="Tomita M."/>
            <person name="Numata K."/>
            <person name="Arakawa K."/>
        </authorList>
    </citation>
    <scope>NUCLEOTIDE SEQUENCE [LARGE SCALE GENOMIC DNA]</scope>
</reference>
<keyword evidence="3" id="KW-1185">Reference proteome</keyword>
<proteinExistence type="predicted"/>
<dbReference type="EMBL" id="BGZK01004924">
    <property type="protein sequence ID" value="GBP11632.1"/>
    <property type="molecule type" value="Genomic_DNA"/>
</dbReference>